<reference evidence="1" key="1">
    <citation type="submission" date="2022-01" db="EMBL/GenBank/DDBJ databases">
        <authorList>
            <person name="King R."/>
        </authorList>
    </citation>
    <scope>NUCLEOTIDE SEQUENCE</scope>
</reference>
<accession>A0A9P0GG98</accession>
<dbReference type="EMBL" id="OV651815">
    <property type="protein sequence ID" value="CAH1108725.1"/>
    <property type="molecule type" value="Genomic_DNA"/>
</dbReference>
<dbReference type="AlphaFoldDB" id="A0A9P0GG98"/>
<name>A0A9P0GG98_9CUCU</name>
<keyword evidence="2" id="KW-1185">Reference proteome</keyword>
<evidence type="ECO:0000313" key="1">
    <source>
        <dbReference type="EMBL" id="CAH1108725.1"/>
    </source>
</evidence>
<dbReference type="Proteomes" id="UP001153636">
    <property type="component" value="Chromosome 3"/>
</dbReference>
<gene>
    <name evidence="1" type="ORF">PSYICH_LOCUS9049</name>
</gene>
<organism evidence="1 2">
    <name type="scientific">Psylliodes chrysocephalus</name>
    <dbReference type="NCBI Taxonomy" id="3402493"/>
    <lineage>
        <taxon>Eukaryota</taxon>
        <taxon>Metazoa</taxon>
        <taxon>Ecdysozoa</taxon>
        <taxon>Arthropoda</taxon>
        <taxon>Hexapoda</taxon>
        <taxon>Insecta</taxon>
        <taxon>Pterygota</taxon>
        <taxon>Neoptera</taxon>
        <taxon>Endopterygota</taxon>
        <taxon>Coleoptera</taxon>
        <taxon>Polyphaga</taxon>
        <taxon>Cucujiformia</taxon>
        <taxon>Chrysomeloidea</taxon>
        <taxon>Chrysomelidae</taxon>
        <taxon>Galerucinae</taxon>
        <taxon>Alticini</taxon>
        <taxon>Psylliodes</taxon>
    </lineage>
</organism>
<dbReference type="OrthoDB" id="7489337at2759"/>
<sequence length="126" mass="14129">MENLYNRLFPSKNSVENEDEIQVQTQDNDTSFEFELKRAIEATATATLSNAEVHITKSLIKKRSSAFSINRQKNTKSLKCISSLVKPSSTENKRVSSLSGNLVTIIRNRLSDNAVNALTYFTGNQK</sequence>
<evidence type="ECO:0000313" key="2">
    <source>
        <dbReference type="Proteomes" id="UP001153636"/>
    </source>
</evidence>
<protein>
    <submittedName>
        <fullName evidence="1">Uncharacterized protein</fullName>
    </submittedName>
</protein>
<proteinExistence type="predicted"/>